<evidence type="ECO:0000313" key="3">
    <source>
        <dbReference type="EMBL" id="RFU40362.1"/>
    </source>
</evidence>
<feature type="domain" description="DUF6286" evidence="2">
    <location>
        <begin position="54"/>
        <end position="156"/>
    </location>
</feature>
<gene>
    <name evidence="3" type="ORF">DZF91_17440</name>
</gene>
<keyword evidence="1" id="KW-0812">Transmembrane</keyword>
<dbReference type="EMBL" id="QURH01000290">
    <property type="protein sequence ID" value="RFU40362.1"/>
    <property type="molecule type" value="Genomic_DNA"/>
</dbReference>
<accession>A0A372JK12</accession>
<evidence type="ECO:0000256" key="1">
    <source>
        <dbReference type="SAM" id="Phobius"/>
    </source>
</evidence>
<comment type="caution">
    <text evidence="3">The sequence shown here is derived from an EMBL/GenBank/DDBJ whole genome shotgun (WGS) entry which is preliminary data.</text>
</comment>
<sequence>MLLTAAGTITAIEVVSGVAGHPARLVPYTRVADWMRHTSWTHWGVLAISAGLVLVGLWFLLAGLIPGRPRVVPLRGDDRDLAMAVTRGGFRNALAAAAEDVQDASRAQVTLRRHRVKVYVHCPAHAVDAVSEQVRRSVAGRLEEIRPLARYKVVVKPLTRKG</sequence>
<dbReference type="AlphaFoldDB" id="A0A372JK12"/>
<evidence type="ECO:0000259" key="2">
    <source>
        <dbReference type="Pfam" id="PF19803"/>
    </source>
</evidence>
<evidence type="ECO:0000313" key="4">
    <source>
        <dbReference type="Proteomes" id="UP000261811"/>
    </source>
</evidence>
<dbReference type="Proteomes" id="UP000261811">
    <property type="component" value="Unassembled WGS sequence"/>
</dbReference>
<proteinExistence type="predicted"/>
<reference evidence="3 4" key="1">
    <citation type="submission" date="2018-08" db="EMBL/GenBank/DDBJ databases">
        <title>Actinomadura jelena sp. nov., a novel Actinomycete isolated from soil in Chad.</title>
        <authorList>
            <person name="Shi L."/>
        </authorList>
    </citation>
    <scope>NUCLEOTIDE SEQUENCE [LARGE SCALE GENOMIC DNA]</scope>
    <source>
        <strain evidence="3 4">NEAU-G17</strain>
    </source>
</reference>
<protein>
    <recommendedName>
        <fullName evidence="2">DUF6286 domain-containing protein</fullName>
    </recommendedName>
</protein>
<dbReference type="Pfam" id="PF19803">
    <property type="entry name" value="DUF6286"/>
    <property type="match status" value="1"/>
</dbReference>
<feature type="transmembrane region" description="Helical" evidence="1">
    <location>
        <begin position="44"/>
        <end position="65"/>
    </location>
</feature>
<dbReference type="InterPro" id="IPR046253">
    <property type="entry name" value="DUF6286"/>
</dbReference>
<keyword evidence="1" id="KW-0472">Membrane</keyword>
<organism evidence="3 4">
    <name type="scientific">Actinomadura logoneensis</name>
    <dbReference type="NCBI Taxonomy" id="2293572"/>
    <lineage>
        <taxon>Bacteria</taxon>
        <taxon>Bacillati</taxon>
        <taxon>Actinomycetota</taxon>
        <taxon>Actinomycetes</taxon>
        <taxon>Streptosporangiales</taxon>
        <taxon>Thermomonosporaceae</taxon>
        <taxon>Actinomadura</taxon>
    </lineage>
</organism>
<keyword evidence="1" id="KW-1133">Transmembrane helix</keyword>
<keyword evidence="4" id="KW-1185">Reference proteome</keyword>
<name>A0A372JK12_9ACTN</name>